<dbReference type="AlphaFoldDB" id="A0A4S4KYS7"/>
<accession>A0A4S4KYS7</accession>
<evidence type="ECO:0000313" key="2">
    <source>
        <dbReference type="EMBL" id="THH03985.1"/>
    </source>
</evidence>
<gene>
    <name evidence="2" type="ORF">EW145_g5851</name>
</gene>
<comment type="caution">
    <text evidence="2">The sequence shown here is derived from an EMBL/GenBank/DDBJ whole genome shotgun (WGS) entry which is preliminary data.</text>
</comment>
<organism evidence="2 3">
    <name type="scientific">Phellinidium pouzarii</name>
    <dbReference type="NCBI Taxonomy" id="167371"/>
    <lineage>
        <taxon>Eukaryota</taxon>
        <taxon>Fungi</taxon>
        <taxon>Dikarya</taxon>
        <taxon>Basidiomycota</taxon>
        <taxon>Agaricomycotina</taxon>
        <taxon>Agaricomycetes</taxon>
        <taxon>Hymenochaetales</taxon>
        <taxon>Hymenochaetaceae</taxon>
        <taxon>Phellinidium</taxon>
    </lineage>
</organism>
<feature type="region of interest" description="Disordered" evidence="1">
    <location>
        <begin position="33"/>
        <end position="56"/>
    </location>
</feature>
<evidence type="ECO:0000256" key="1">
    <source>
        <dbReference type="SAM" id="MobiDB-lite"/>
    </source>
</evidence>
<name>A0A4S4KYS7_9AGAM</name>
<dbReference type="OrthoDB" id="3227556at2759"/>
<proteinExistence type="predicted"/>
<keyword evidence="3" id="KW-1185">Reference proteome</keyword>
<reference evidence="2 3" key="1">
    <citation type="submission" date="2019-02" db="EMBL/GenBank/DDBJ databases">
        <title>Genome sequencing of the rare red list fungi Phellinidium pouzarii.</title>
        <authorList>
            <person name="Buettner E."/>
            <person name="Kellner H."/>
        </authorList>
    </citation>
    <scope>NUCLEOTIDE SEQUENCE [LARGE SCALE GENOMIC DNA]</scope>
    <source>
        <strain evidence="2 3">DSM 108285</strain>
    </source>
</reference>
<dbReference type="EMBL" id="SGPK01000389">
    <property type="protein sequence ID" value="THH03985.1"/>
    <property type="molecule type" value="Genomic_DNA"/>
</dbReference>
<protein>
    <submittedName>
        <fullName evidence="2">Uncharacterized protein</fullName>
    </submittedName>
</protein>
<dbReference type="Proteomes" id="UP000308199">
    <property type="component" value="Unassembled WGS sequence"/>
</dbReference>
<sequence>MASRPAETKPLPLSDTLQDLAVLRASDTDLSVFSSSSADQEMKTVTTANGLDPSPGYLDERSRLVAQSFDYVHEARAAIRILQRGEVDIQGARIDQVRSGLEDVLGGLDAGQGKA</sequence>
<evidence type="ECO:0000313" key="3">
    <source>
        <dbReference type="Proteomes" id="UP000308199"/>
    </source>
</evidence>